<dbReference type="InterPro" id="IPR029063">
    <property type="entry name" value="SAM-dependent_MTases_sf"/>
</dbReference>
<name>A0A242JWW3_9ENTE</name>
<keyword evidence="1" id="KW-0808">Transferase</keyword>
<reference evidence="3 5" key="1">
    <citation type="submission" date="2017-05" db="EMBL/GenBank/DDBJ databases">
        <title>The Genome Sequence of Enterococcus sp. 10A9_DIV0425.</title>
        <authorList>
            <consortium name="The Broad Institute Genomics Platform"/>
            <consortium name="The Broad Institute Genomic Center for Infectious Diseases"/>
            <person name="Earl A."/>
            <person name="Manson A."/>
            <person name="Schwartman J."/>
            <person name="Gilmore M."/>
            <person name="Abouelleil A."/>
            <person name="Cao P."/>
            <person name="Chapman S."/>
            <person name="Cusick C."/>
            <person name="Shea T."/>
            <person name="Young S."/>
            <person name="Neafsey D."/>
            <person name="Nusbaum C."/>
            <person name="Birren B."/>
        </authorList>
    </citation>
    <scope>NUCLEOTIDE SEQUENCE [LARGE SCALE GENOMIC DNA]</scope>
    <source>
        <strain evidence="3 5">10A9_DIV0425</strain>
    </source>
</reference>
<dbReference type="RefSeq" id="WP_209437441.1">
    <property type="nucleotide sequence ID" value="NZ_NGMO01000002.1"/>
</dbReference>
<accession>A0A242JWW3</accession>
<dbReference type="STRING" id="1987383.A5844_000929"/>
<dbReference type="InterPro" id="IPR041698">
    <property type="entry name" value="Methyltransf_25"/>
</dbReference>
<dbReference type="GO" id="GO:0016740">
    <property type="term" value="F:transferase activity"/>
    <property type="evidence" value="ECO:0007669"/>
    <property type="project" value="UniProtKB-KW"/>
</dbReference>
<evidence type="ECO:0000259" key="2">
    <source>
        <dbReference type="Pfam" id="PF13649"/>
    </source>
</evidence>
<dbReference type="Proteomes" id="UP000194933">
    <property type="component" value="Unassembled WGS sequence"/>
</dbReference>
<evidence type="ECO:0000313" key="5">
    <source>
        <dbReference type="Proteomes" id="UP000194933"/>
    </source>
</evidence>
<dbReference type="Gene3D" id="2.20.25.110">
    <property type="entry name" value="S-adenosyl-L-methionine-dependent methyltransferases"/>
    <property type="match status" value="1"/>
</dbReference>
<dbReference type="SUPFAM" id="SSF53335">
    <property type="entry name" value="S-adenosyl-L-methionine-dependent methyltransferases"/>
    <property type="match status" value="1"/>
</dbReference>
<keyword evidence="5" id="KW-1185">Reference proteome</keyword>
<dbReference type="AlphaFoldDB" id="A0A242JWW3"/>
<dbReference type="Gene3D" id="3.40.50.150">
    <property type="entry name" value="Vaccinia Virus protein VP39"/>
    <property type="match status" value="1"/>
</dbReference>
<gene>
    <name evidence="4" type="ORF">A5844_000929</name>
    <name evidence="3" type="ORF">A5844_002712</name>
</gene>
<dbReference type="EMBL" id="NGMO01000006">
    <property type="protein sequence ID" value="OTP06772.1"/>
    <property type="molecule type" value="Genomic_DNA"/>
</dbReference>
<evidence type="ECO:0000313" key="3">
    <source>
        <dbReference type="EMBL" id="OTP06772.1"/>
    </source>
</evidence>
<dbReference type="EMBL" id="NGMO01000002">
    <property type="protein sequence ID" value="OTP10795.1"/>
    <property type="molecule type" value="Genomic_DNA"/>
</dbReference>
<dbReference type="PANTHER" id="PTHR43861">
    <property type="entry name" value="TRANS-ACONITATE 2-METHYLTRANSFERASE-RELATED"/>
    <property type="match status" value="1"/>
</dbReference>
<organism evidence="3 5">
    <name type="scientific">Candidatus Enterococcus wittei</name>
    <dbReference type="NCBI Taxonomy" id="1987383"/>
    <lineage>
        <taxon>Bacteria</taxon>
        <taxon>Bacillati</taxon>
        <taxon>Bacillota</taxon>
        <taxon>Bacilli</taxon>
        <taxon>Lactobacillales</taxon>
        <taxon>Enterococcaceae</taxon>
        <taxon>Enterococcus</taxon>
    </lineage>
</organism>
<evidence type="ECO:0000313" key="4">
    <source>
        <dbReference type="EMBL" id="OTP10795.1"/>
    </source>
</evidence>
<evidence type="ECO:0000256" key="1">
    <source>
        <dbReference type="ARBA" id="ARBA00022679"/>
    </source>
</evidence>
<protein>
    <recommendedName>
        <fullName evidence="2">Methyltransferase domain-containing protein</fullName>
    </recommendedName>
</protein>
<proteinExistence type="predicted"/>
<comment type="caution">
    <text evidence="3">The sequence shown here is derived from an EMBL/GenBank/DDBJ whole genome shotgun (WGS) entry which is preliminary data.</text>
</comment>
<dbReference type="Pfam" id="PF13649">
    <property type="entry name" value="Methyltransf_25"/>
    <property type="match status" value="1"/>
</dbReference>
<dbReference type="CDD" id="cd02440">
    <property type="entry name" value="AdoMet_MTases"/>
    <property type="match status" value="1"/>
</dbReference>
<feature type="domain" description="Methyltransferase" evidence="2">
    <location>
        <begin position="68"/>
        <end position="161"/>
    </location>
</feature>
<sequence length="279" mass="32172">MITTLLETPTIYKQTEGAFWDDPHISKQMLNAHLDPEFEGASRKADFIDQSAQWISTLFPSSKYPTLLDLGCGPGIYSEKFTQSGYKVTGLDFSKRSINYGQDSAKKKQLEIDYRYENYLVMDLQKKFDLITMIYCDYGALSEENRKILLDKIFHHLKPKGKVLFDVFSLTKFMDFEEKQTWESNPKGGFWTAEPHIALNNYLKYNNNVTLEQTSILTENKLIDYYLWTTYFTQETLMKEVCEAGFSVVDVFGDVKGSLYKKDSPTLAIVLEKQSESNG</sequence>